<evidence type="ECO:0000259" key="2">
    <source>
        <dbReference type="SMART" id="SM00198"/>
    </source>
</evidence>
<dbReference type="PRINTS" id="PR00838">
    <property type="entry name" value="V5ALLERGEN"/>
</dbReference>
<dbReference type="RefSeq" id="XP_029649150.1">
    <property type="nucleotide sequence ID" value="XM_029793290.2"/>
</dbReference>
<reference evidence="4" key="1">
    <citation type="submission" date="2025-08" db="UniProtKB">
        <authorList>
            <consortium name="RefSeq"/>
        </authorList>
    </citation>
    <scope>IDENTIFICATION</scope>
</reference>
<dbReference type="InterPro" id="IPR001283">
    <property type="entry name" value="CRISP-related"/>
</dbReference>
<evidence type="ECO:0000313" key="4">
    <source>
        <dbReference type="RefSeq" id="XP_029649150.1"/>
    </source>
</evidence>
<dbReference type="SMART" id="SM00198">
    <property type="entry name" value="SCP"/>
    <property type="match status" value="1"/>
</dbReference>
<dbReference type="InterPro" id="IPR018244">
    <property type="entry name" value="Allrgn_V5/Tpx1_CS"/>
</dbReference>
<dbReference type="GO" id="GO:0005576">
    <property type="term" value="C:extracellular region"/>
    <property type="evidence" value="ECO:0007669"/>
    <property type="project" value="InterPro"/>
</dbReference>
<dbReference type="PRINTS" id="PR00837">
    <property type="entry name" value="V5TPXLIKE"/>
</dbReference>
<dbReference type="AlphaFoldDB" id="A0A6P7TFX6"/>
<dbReference type="PANTHER" id="PTHR10334">
    <property type="entry name" value="CYSTEINE-RICH SECRETORY PROTEIN-RELATED"/>
    <property type="match status" value="1"/>
</dbReference>
<name>A0A6P7TFX6_9MOLL</name>
<evidence type="ECO:0000256" key="1">
    <source>
        <dbReference type="SAM" id="MobiDB-lite"/>
    </source>
</evidence>
<dbReference type="Proteomes" id="UP000515154">
    <property type="component" value="Linkage group LG21"/>
</dbReference>
<dbReference type="Gene3D" id="3.40.33.10">
    <property type="entry name" value="CAP"/>
    <property type="match status" value="1"/>
</dbReference>
<dbReference type="FunFam" id="3.40.33.10:FF:000002">
    <property type="entry name" value="Golgi-associated plant pathogenesis-related protein 1"/>
    <property type="match status" value="1"/>
</dbReference>
<keyword evidence="3" id="KW-1185">Reference proteome</keyword>
<dbReference type="InterPro" id="IPR014044">
    <property type="entry name" value="CAP_dom"/>
</dbReference>
<dbReference type="PROSITE" id="PS01009">
    <property type="entry name" value="CRISP_1"/>
    <property type="match status" value="1"/>
</dbReference>
<dbReference type="CDD" id="cd05382">
    <property type="entry name" value="CAP_GAPR1-like"/>
    <property type="match status" value="1"/>
</dbReference>
<protein>
    <submittedName>
        <fullName evidence="4">Golgi-associated plant pathogenesis-related protein 1-like</fullName>
    </submittedName>
</protein>
<gene>
    <name evidence="4" type="primary">LOC115222903</name>
</gene>
<evidence type="ECO:0000313" key="3">
    <source>
        <dbReference type="Proteomes" id="UP000515154"/>
    </source>
</evidence>
<feature type="compositionally biased region" description="Basic and acidic residues" evidence="1">
    <location>
        <begin position="45"/>
        <end position="67"/>
    </location>
</feature>
<sequence>MAQQNKTYVTTCITKVTKANGEVVETVKEEKFGEDTIPESFKQFLDSKPEDKPKKSIEGSPEEQKMELERSALEAHNRHRAKHGVPDLTLAEDLCEMAQKWADYLASINTPKHSDENHRGENVGENLANKWSSDGELLTGEEATNMWYNEIKDYDFDKPGFRSGIGHFTQVVWKESKEFGIGRGRTANGGNFVVANYRPAGNYNDDFAKNVLKPKA</sequence>
<proteinExistence type="predicted"/>
<accession>A0A6P7TFX6</accession>
<dbReference type="InterPro" id="IPR035940">
    <property type="entry name" value="CAP_sf"/>
</dbReference>
<dbReference type="InterPro" id="IPR034113">
    <property type="entry name" value="SCP_GAPR1-like"/>
</dbReference>
<dbReference type="KEGG" id="osn:115222903"/>
<dbReference type="Pfam" id="PF00188">
    <property type="entry name" value="CAP"/>
    <property type="match status" value="1"/>
</dbReference>
<organism evidence="3 4">
    <name type="scientific">Octopus sinensis</name>
    <name type="common">East Asian common octopus</name>
    <dbReference type="NCBI Taxonomy" id="2607531"/>
    <lineage>
        <taxon>Eukaryota</taxon>
        <taxon>Metazoa</taxon>
        <taxon>Spiralia</taxon>
        <taxon>Lophotrochozoa</taxon>
        <taxon>Mollusca</taxon>
        <taxon>Cephalopoda</taxon>
        <taxon>Coleoidea</taxon>
        <taxon>Octopodiformes</taxon>
        <taxon>Octopoda</taxon>
        <taxon>Incirrata</taxon>
        <taxon>Octopodidae</taxon>
        <taxon>Octopus</taxon>
    </lineage>
</organism>
<dbReference type="SUPFAM" id="SSF55797">
    <property type="entry name" value="PR-1-like"/>
    <property type="match status" value="1"/>
</dbReference>
<feature type="region of interest" description="Disordered" evidence="1">
    <location>
        <begin position="35"/>
        <end position="67"/>
    </location>
</feature>
<dbReference type="InterPro" id="IPR002413">
    <property type="entry name" value="V5_allergen-like"/>
</dbReference>
<feature type="domain" description="SCP" evidence="2">
    <location>
        <begin position="67"/>
        <end position="205"/>
    </location>
</feature>